<evidence type="ECO:0000259" key="2">
    <source>
        <dbReference type="Pfam" id="PF04954"/>
    </source>
</evidence>
<dbReference type="InterPro" id="IPR017938">
    <property type="entry name" value="Riboflavin_synthase-like_b-brl"/>
</dbReference>
<feature type="domain" description="SIP-like Rossmann fold" evidence="2">
    <location>
        <begin position="138"/>
        <end position="256"/>
    </location>
</feature>
<dbReference type="RefSeq" id="WP_155035322.1">
    <property type="nucleotide sequence ID" value="NZ_JAYMMG010000018.1"/>
</dbReference>
<dbReference type="InterPro" id="IPR013113">
    <property type="entry name" value="SIP_FAD-bd"/>
</dbReference>
<dbReference type="PANTHER" id="PTHR30157:SF0">
    <property type="entry name" value="NADPH-DEPENDENT FERRIC-CHELATE REDUCTASE"/>
    <property type="match status" value="1"/>
</dbReference>
<proteinExistence type="inferred from homology"/>
<feature type="domain" description="Siderophore-interacting FAD-binding" evidence="3">
    <location>
        <begin position="14"/>
        <end position="125"/>
    </location>
</feature>
<evidence type="ECO:0000256" key="1">
    <source>
        <dbReference type="ARBA" id="ARBA00035644"/>
    </source>
</evidence>
<dbReference type="AlphaFoldDB" id="A0A7K1GKK5"/>
<accession>A0A7K1GKK5</accession>
<gene>
    <name evidence="4" type="ORF">GJV77_05355</name>
</gene>
<dbReference type="OrthoDB" id="9814826at2"/>
<dbReference type="InterPro" id="IPR039374">
    <property type="entry name" value="SIP_fam"/>
</dbReference>
<organism evidence="4 5">
    <name type="scientific">Myroides pelagicus</name>
    <dbReference type="NCBI Taxonomy" id="270914"/>
    <lineage>
        <taxon>Bacteria</taxon>
        <taxon>Pseudomonadati</taxon>
        <taxon>Bacteroidota</taxon>
        <taxon>Flavobacteriia</taxon>
        <taxon>Flavobacteriales</taxon>
        <taxon>Flavobacteriaceae</taxon>
        <taxon>Myroides</taxon>
    </lineage>
</organism>
<evidence type="ECO:0000313" key="4">
    <source>
        <dbReference type="EMBL" id="MTH29348.1"/>
    </source>
</evidence>
<name>A0A7K1GKK5_9FLAO</name>
<dbReference type="Gene3D" id="2.40.30.10">
    <property type="entry name" value="Translation factors"/>
    <property type="match status" value="1"/>
</dbReference>
<dbReference type="Pfam" id="PF04954">
    <property type="entry name" value="SIP"/>
    <property type="match status" value="1"/>
</dbReference>
<dbReference type="Pfam" id="PF08021">
    <property type="entry name" value="FAD_binding_9"/>
    <property type="match status" value="1"/>
</dbReference>
<comment type="caution">
    <text evidence="4">The sequence shown here is derived from an EMBL/GenBank/DDBJ whole genome shotgun (WGS) entry which is preliminary data.</text>
</comment>
<dbReference type="InterPro" id="IPR007037">
    <property type="entry name" value="SIP_rossman_dom"/>
</dbReference>
<dbReference type="SUPFAM" id="SSF63380">
    <property type="entry name" value="Riboflavin synthase domain-like"/>
    <property type="match status" value="1"/>
</dbReference>
<reference evidence="4 5" key="1">
    <citation type="journal article" date="2006" name="Int. J. Syst. Evol. Microbiol.">
        <title>Myroides pelagicus sp. nov., isolated from seawater in Thailand.</title>
        <authorList>
            <person name="Yoon J."/>
            <person name="Maneerat S."/>
            <person name="Kawai F."/>
            <person name="Yokota A."/>
        </authorList>
    </citation>
    <scope>NUCLEOTIDE SEQUENCE [LARGE SCALE GENOMIC DNA]</scope>
    <source>
        <strain evidence="4 5">SM1T</strain>
    </source>
</reference>
<dbReference type="CDD" id="cd06193">
    <property type="entry name" value="siderophore_interacting"/>
    <property type="match status" value="1"/>
</dbReference>
<dbReference type="Gene3D" id="3.40.50.80">
    <property type="entry name" value="Nucleotide-binding domain of ferredoxin-NADP reductase (FNR) module"/>
    <property type="match status" value="1"/>
</dbReference>
<evidence type="ECO:0000313" key="5">
    <source>
        <dbReference type="Proteomes" id="UP000488936"/>
    </source>
</evidence>
<dbReference type="PANTHER" id="PTHR30157">
    <property type="entry name" value="FERRIC REDUCTASE, NADPH-DEPENDENT"/>
    <property type="match status" value="1"/>
</dbReference>
<dbReference type="EMBL" id="WMJY01000008">
    <property type="protein sequence ID" value="MTH29348.1"/>
    <property type="molecule type" value="Genomic_DNA"/>
</dbReference>
<sequence>MAKKSNIQRKVFTLKNREYITPHFIRLTLGGNDVSDYKYTTVGVNNKIFIAPEGCDHVYLPEFDMEKMAWTPMDESIKPYIRTYTHRGLDLEKNELYIDFVAHGDEGPASNFAINAKIGDELGVAMGCDPSELFPEVEWYYLIGDATAIPVLSSILENIPSTSKAKVIIEVETVEDVQNLKSAGSFDIEWVINPTPGNNSEVAGKVIDFVENNVIPDTKFVYLAAEFSTVKELRNYFRKEKQWTKDEVYAYSYWKFGKAESASEADRRAEKASIE</sequence>
<dbReference type="InterPro" id="IPR039261">
    <property type="entry name" value="FNR_nucleotide-bd"/>
</dbReference>
<protein>
    <submittedName>
        <fullName evidence="4">Siderophore-interacting protein</fullName>
    </submittedName>
</protein>
<comment type="similarity">
    <text evidence="1">Belongs to the SIP oxidoreductase family.</text>
</comment>
<keyword evidence="5" id="KW-1185">Reference proteome</keyword>
<evidence type="ECO:0000259" key="3">
    <source>
        <dbReference type="Pfam" id="PF08021"/>
    </source>
</evidence>
<dbReference type="Proteomes" id="UP000488936">
    <property type="component" value="Unassembled WGS sequence"/>
</dbReference>